<dbReference type="InterPro" id="IPR011006">
    <property type="entry name" value="CheY-like_superfamily"/>
</dbReference>
<dbReference type="PROSITE" id="PS50110">
    <property type="entry name" value="RESPONSE_REGULATORY"/>
    <property type="match status" value="1"/>
</dbReference>
<name>A0A7K3NNR0_9BACT</name>
<gene>
    <name evidence="3" type="ORF">G3N56_13915</name>
</gene>
<dbReference type="InterPro" id="IPR001789">
    <property type="entry name" value="Sig_transdc_resp-reg_receiver"/>
</dbReference>
<keyword evidence="1" id="KW-0597">Phosphoprotein</keyword>
<feature type="modified residue" description="4-aspartylphosphate" evidence="1">
    <location>
        <position position="57"/>
    </location>
</feature>
<evidence type="ECO:0000313" key="4">
    <source>
        <dbReference type="Proteomes" id="UP000469724"/>
    </source>
</evidence>
<dbReference type="RefSeq" id="WP_163302910.1">
    <property type="nucleotide sequence ID" value="NZ_JAAGRQ010000064.1"/>
</dbReference>
<accession>A0A7K3NNR0</accession>
<dbReference type="Proteomes" id="UP000469724">
    <property type="component" value="Unassembled WGS sequence"/>
</dbReference>
<reference evidence="3 4" key="1">
    <citation type="submission" date="2020-02" db="EMBL/GenBank/DDBJ databases">
        <title>Comparative genomics of sulfur disproportionating microorganisms.</title>
        <authorList>
            <person name="Ward L.M."/>
            <person name="Bertran E."/>
            <person name="Johnston D.T."/>
        </authorList>
    </citation>
    <scope>NUCLEOTIDE SEQUENCE [LARGE SCALE GENOMIC DNA]</scope>
    <source>
        <strain evidence="3 4">DSM 3696</strain>
    </source>
</reference>
<dbReference type="Gene3D" id="3.40.50.2300">
    <property type="match status" value="1"/>
</dbReference>
<protein>
    <submittedName>
        <fullName evidence="3">Response regulator</fullName>
    </submittedName>
</protein>
<organism evidence="3 4">
    <name type="scientific">Desulfolutivibrio sulfodismutans</name>
    <dbReference type="NCBI Taxonomy" id="63561"/>
    <lineage>
        <taxon>Bacteria</taxon>
        <taxon>Pseudomonadati</taxon>
        <taxon>Thermodesulfobacteriota</taxon>
        <taxon>Desulfovibrionia</taxon>
        <taxon>Desulfovibrionales</taxon>
        <taxon>Desulfovibrionaceae</taxon>
        <taxon>Desulfolutivibrio</taxon>
    </lineage>
</organism>
<keyword evidence="4" id="KW-1185">Reference proteome</keyword>
<sequence length="122" mass="13064">MEIFGRTILVTERNGNIRELLRRELGRAGYRVLTAADAPTAREILRENASVELVILDEELPGITEEGGLAAFFRMAGGPPMILHAFSHGACAYREDGQVAAVVEKGGGLELLTAAVARVFAA</sequence>
<dbReference type="EMBL" id="JAAGRQ010000064">
    <property type="protein sequence ID" value="NDY57828.1"/>
    <property type="molecule type" value="Genomic_DNA"/>
</dbReference>
<dbReference type="SMART" id="SM00448">
    <property type="entry name" value="REC"/>
    <property type="match status" value="1"/>
</dbReference>
<evidence type="ECO:0000259" key="2">
    <source>
        <dbReference type="PROSITE" id="PS50110"/>
    </source>
</evidence>
<dbReference type="GO" id="GO:0000160">
    <property type="term" value="P:phosphorelay signal transduction system"/>
    <property type="evidence" value="ECO:0007669"/>
    <property type="project" value="InterPro"/>
</dbReference>
<evidence type="ECO:0000256" key="1">
    <source>
        <dbReference type="PROSITE-ProRule" id="PRU00169"/>
    </source>
</evidence>
<dbReference type="AlphaFoldDB" id="A0A7K3NNR0"/>
<feature type="domain" description="Response regulatory" evidence="2">
    <location>
        <begin position="7"/>
        <end position="120"/>
    </location>
</feature>
<comment type="caution">
    <text evidence="3">The sequence shown here is derived from an EMBL/GenBank/DDBJ whole genome shotgun (WGS) entry which is preliminary data.</text>
</comment>
<dbReference type="SUPFAM" id="SSF52172">
    <property type="entry name" value="CheY-like"/>
    <property type="match status" value="1"/>
</dbReference>
<proteinExistence type="predicted"/>
<evidence type="ECO:0000313" key="3">
    <source>
        <dbReference type="EMBL" id="NDY57828.1"/>
    </source>
</evidence>